<protein>
    <submittedName>
        <fullName evidence="1">Uncharacterized protein</fullName>
    </submittedName>
</protein>
<sequence length="50" mass="5980">MYSLVIHHMLLMHTYSISHDCLVYRVADLYFYVSTLMSSFHRQCLAVNLR</sequence>
<evidence type="ECO:0000313" key="1">
    <source>
        <dbReference type="EMBL" id="DAD88858.1"/>
    </source>
</evidence>
<reference evidence="1" key="1">
    <citation type="journal article" date="2021" name="Proc. Natl. Acad. Sci. U.S.A.">
        <title>A Catalog of Tens of Thousands of Viruses from Human Metagenomes Reveals Hidden Associations with Chronic Diseases.</title>
        <authorList>
            <person name="Tisza M.J."/>
            <person name="Buck C.B."/>
        </authorList>
    </citation>
    <scope>NUCLEOTIDE SEQUENCE</scope>
    <source>
        <strain evidence="1">CtRuT6</strain>
    </source>
</reference>
<name>A0A8S5N3K9_9CAUD</name>
<accession>A0A8S5N3K9</accession>
<organism evidence="1">
    <name type="scientific">Siphoviridae sp. ctRuT6</name>
    <dbReference type="NCBI Taxonomy" id="2826339"/>
    <lineage>
        <taxon>Viruses</taxon>
        <taxon>Duplodnaviria</taxon>
        <taxon>Heunggongvirae</taxon>
        <taxon>Uroviricota</taxon>
        <taxon>Caudoviricetes</taxon>
    </lineage>
</organism>
<dbReference type="EMBL" id="BK015049">
    <property type="protein sequence ID" value="DAD88858.1"/>
    <property type="molecule type" value="Genomic_DNA"/>
</dbReference>
<proteinExistence type="predicted"/>